<dbReference type="SUPFAM" id="SSF160379">
    <property type="entry name" value="SP0830-like"/>
    <property type="match status" value="1"/>
</dbReference>
<dbReference type="PANTHER" id="PTHR36439">
    <property type="entry name" value="BLL4334 PROTEIN"/>
    <property type="match status" value="1"/>
</dbReference>
<reference evidence="1 2" key="1">
    <citation type="submission" date="2022-02" db="EMBL/GenBank/DDBJ databases">
        <title>The car tank lid bacteriome: a reservoir of bacteria with potential in bioremediation of fuel.</title>
        <authorList>
            <person name="Vidal-Verdu A."/>
            <person name="Gomez-Martinez D."/>
            <person name="Latorre-Perez A."/>
            <person name="Pereto J."/>
            <person name="Porcar M."/>
        </authorList>
    </citation>
    <scope>NUCLEOTIDE SEQUENCE [LARGE SCALE GENOMIC DNA]</scope>
    <source>
        <strain evidence="1 2">4D.3</strain>
    </source>
</reference>
<dbReference type="Pfam" id="PF08002">
    <property type="entry name" value="DUF1697"/>
    <property type="match status" value="1"/>
</dbReference>
<dbReference type="Gene3D" id="3.30.70.1280">
    <property type="entry name" value="SP0830-like domains"/>
    <property type="match status" value="1"/>
</dbReference>
<keyword evidence="2" id="KW-1185">Reference proteome</keyword>
<evidence type="ECO:0000313" key="2">
    <source>
        <dbReference type="Proteomes" id="UP001651050"/>
    </source>
</evidence>
<dbReference type="PIRSF" id="PIRSF008502">
    <property type="entry name" value="UCP008502"/>
    <property type="match status" value="1"/>
</dbReference>
<proteinExistence type="predicted"/>
<accession>A0ABT0IYH4</accession>
<comment type="caution">
    <text evidence="1">The sequence shown here is derived from an EMBL/GenBank/DDBJ whole genome shotgun (WGS) entry which is preliminary data.</text>
</comment>
<evidence type="ECO:0000313" key="1">
    <source>
        <dbReference type="EMBL" id="MCK9792295.1"/>
    </source>
</evidence>
<dbReference type="PANTHER" id="PTHR36439:SF1">
    <property type="entry name" value="DUF1697 DOMAIN-CONTAINING PROTEIN"/>
    <property type="match status" value="1"/>
</dbReference>
<dbReference type="RefSeq" id="WP_416342171.1">
    <property type="nucleotide sequence ID" value="NZ_JALQCY010000001.1"/>
</dbReference>
<name>A0ABT0IYH4_9MICO</name>
<gene>
    <name evidence="1" type="ORF">M1843_00855</name>
</gene>
<protein>
    <submittedName>
        <fullName evidence="1">DUF1697 domain-containing protein</fullName>
    </submittedName>
</protein>
<dbReference type="Proteomes" id="UP001651050">
    <property type="component" value="Unassembled WGS sequence"/>
</dbReference>
<dbReference type="InterPro" id="IPR012545">
    <property type="entry name" value="DUF1697"/>
</dbReference>
<sequence>MASSDPPTAWIVLLRGVNVGGSRRVSSADLRDAAAAAGLARARTYANSGNLVAVGDAGDTGVAERVAAALADRLGGDLRVVALTAERAGALLAADPFPDAVTDHPSQVQVHVGPEPVDADALARLMEGRPERFAVTDGVLYVDYVAGIGRSRLTPALVDRAAGTWTTARNWNTLTRLVAMAHDTT</sequence>
<dbReference type="EMBL" id="JALQCY010000001">
    <property type="protein sequence ID" value="MCK9792295.1"/>
    <property type="molecule type" value="Genomic_DNA"/>
</dbReference>
<organism evidence="1 2">
    <name type="scientific">Isoptericola peretonis</name>
    <dbReference type="NCBI Taxonomy" id="2918523"/>
    <lineage>
        <taxon>Bacteria</taxon>
        <taxon>Bacillati</taxon>
        <taxon>Actinomycetota</taxon>
        <taxon>Actinomycetes</taxon>
        <taxon>Micrococcales</taxon>
        <taxon>Promicromonosporaceae</taxon>
        <taxon>Isoptericola</taxon>
    </lineage>
</organism>